<dbReference type="PANTHER" id="PTHR35606">
    <property type="entry name" value="CELLULOSE-BINDING FAMILY II PROTEIN"/>
    <property type="match status" value="1"/>
</dbReference>
<dbReference type="OrthoDB" id="94998at2759"/>
<feature type="compositionally biased region" description="Polar residues" evidence="1">
    <location>
        <begin position="36"/>
        <end position="52"/>
    </location>
</feature>
<dbReference type="EMBL" id="JAGDFL010000784">
    <property type="protein sequence ID" value="KAG7381454.1"/>
    <property type="molecule type" value="Genomic_DNA"/>
</dbReference>
<name>A0A8T1VPX3_9STRA</name>
<feature type="signal peptide" evidence="2">
    <location>
        <begin position="1"/>
        <end position="25"/>
    </location>
</feature>
<evidence type="ECO:0000313" key="3">
    <source>
        <dbReference type="EMBL" id="KAG7381454.1"/>
    </source>
</evidence>
<evidence type="ECO:0000256" key="1">
    <source>
        <dbReference type="SAM" id="MobiDB-lite"/>
    </source>
</evidence>
<feature type="compositionally biased region" description="Low complexity" evidence="1">
    <location>
        <begin position="72"/>
        <end position="84"/>
    </location>
</feature>
<keyword evidence="2" id="KW-0732">Signal</keyword>
<feature type="region of interest" description="Disordered" evidence="1">
    <location>
        <begin position="72"/>
        <end position="204"/>
    </location>
</feature>
<feature type="compositionally biased region" description="Polar residues" evidence="1">
    <location>
        <begin position="132"/>
        <end position="141"/>
    </location>
</feature>
<protein>
    <submittedName>
        <fullName evidence="3">Uncharacterized protein</fullName>
    </submittedName>
</protein>
<dbReference type="PANTHER" id="PTHR35606:SF4">
    <property type="entry name" value="CELLULOSE-BINDING FAMILY II PROTEIN"/>
    <property type="match status" value="1"/>
</dbReference>
<dbReference type="AlphaFoldDB" id="A0A8T1VPX3"/>
<feature type="compositionally biased region" description="Low complexity" evidence="1">
    <location>
        <begin position="142"/>
        <end position="195"/>
    </location>
</feature>
<keyword evidence="4" id="KW-1185">Reference proteome</keyword>
<feature type="chain" id="PRO_5035899646" evidence="2">
    <location>
        <begin position="26"/>
        <end position="266"/>
    </location>
</feature>
<proteinExistence type="predicted"/>
<accession>A0A8T1VPX3</accession>
<evidence type="ECO:0000256" key="2">
    <source>
        <dbReference type="SAM" id="SignalP"/>
    </source>
</evidence>
<feature type="region of interest" description="Disordered" evidence="1">
    <location>
        <begin position="36"/>
        <end position="57"/>
    </location>
</feature>
<feature type="compositionally biased region" description="Low complexity" evidence="1">
    <location>
        <begin position="104"/>
        <end position="131"/>
    </location>
</feature>
<comment type="caution">
    <text evidence="3">The sequence shown here is derived from an EMBL/GenBank/DDBJ whole genome shotgun (WGS) entry which is preliminary data.</text>
</comment>
<evidence type="ECO:0000313" key="4">
    <source>
        <dbReference type="Proteomes" id="UP000693981"/>
    </source>
</evidence>
<organism evidence="3 4">
    <name type="scientific">Phytophthora boehmeriae</name>
    <dbReference type="NCBI Taxonomy" id="109152"/>
    <lineage>
        <taxon>Eukaryota</taxon>
        <taxon>Sar</taxon>
        <taxon>Stramenopiles</taxon>
        <taxon>Oomycota</taxon>
        <taxon>Peronosporomycetes</taxon>
        <taxon>Peronosporales</taxon>
        <taxon>Peronosporaceae</taxon>
        <taxon>Phytophthora</taxon>
    </lineage>
</organism>
<sequence length="266" mass="27130">MTSSRLPRTSAVLLAATALAATSTAFDFEGRDDFSQNAGTVSPHGEQSSNQGFGHVESPLQWTSTASSSAWASFSGESSDSGGWNPTLECSGSADMEGSNPVVTISTTGVSNTTPTTSSSSAATATASSTTQDLGASQSNQATSAPTTPTPATDSSASSDADALLSATSSTIDTSEQSSTSSSTTSTTIQTSSESGSNSGHATFGDVTSASGECVVGNPNAYISTAYVDWIWENRIGPNADLTDDSNWNVMTSKNWIMDHIVHNND</sequence>
<gene>
    <name evidence="3" type="ORF">PHYBOEH_010930</name>
</gene>
<dbReference type="Proteomes" id="UP000693981">
    <property type="component" value="Unassembled WGS sequence"/>
</dbReference>
<reference evidence="3" key="1">
    <citation type="submission" date="2021-02" db="EMBL/GenBank/DDBJ databases">
        <authorList>
            <person name="Palmer J.M."/>
        </authorList>
    </citation>
    <scope>NUCLEOTIDE SEQUENCE</scope>
    <source>
        <strain evidence="3">SCRP23</strain>
    </source>
</reference>